<dbReference type="InterPro" id="IPR004101">
    <property type="entry name" value="Mur_ligase_C"/>
</dbReference>
<dbReference type="NCBIfam" id="TIGR01082">
    <property type="entry name" value="murC"/>
    <property type="match status" value="1"/>
</dbReference>
<evidence type="ECO:0000256" key="11">
    <source>
        <dbReference type="ARBA" id="ARBA00023306"/>
    </source>
</evidence>
<dbReference type="GO" id="GO:0005737">
    <property type="term" value="C:cytoplasm"/>
    <property type="evidence" value="ECO:0007669"/>
    <property type="project" value="UniProtKB-SubCell"/>
</dbReference>
<dbReference type="PANTHER" id="PTHR43445:SF3">
    <property type="entry name" value="UDP-N-ACETYLMURAMATE--L-ALANINE LIGASE"/>
    <property type="match status" value="1"/>
</dbReference>
<evidence type="ECO:0000256" key="10">
    <source>
        <dbReference type="ARBA" id="ARBA00022984"/>
    </source>
</evidence>
<evidence type="ECO:0000256" key="9">
    <source>
        <dbReference type="ARBA" id="ARBA00022960"/>
    </source>
</evidence>
<keyword evidence="7 14" id="KW-0547">Nucleotide-binding</keyword>
<organism evidence="18 19">
    <name type="scientific">Propioniciclava sinopodophylli</name>
    <dbReference type="NCBI Taxonomy" id="1837344"/>
    <lineage>
        <taxon>Bacteria</taxon>
        <taxon>Bacillati</taxon>
        <taxon>Actinomycetota</taxon>
        <taxon>Actinomycetes</taxon>
        <taxon>Propionibacteriales</taxon>
        <taxon>Propionibacteriaceae</taxon>
        <taxon>Propioniciclava</taxon>
    </lineage>
</organism>
<evidence type="ECO:0000259" key="17">
    <source>
        <dbReference type="Pfam" id="PF08245"/>
    </source>
</evidence>
<dbReference type="EMBL" id="SDMQ01000002">
    <property type="protein sequence ID" value="TBT87279.1"/>
    <property type="molecule type" value="Genomic_DNA"/>
</dbReference>
<dbReference type="Pfam" id="PF02875">
    <property type="entry name" value="Mur_ligase_C"/>
    <property type="match status" value="1"/>
</dbReference>
<dbReference type="GO" id="GO:0008763">
    <property type="term" value="F:UDP-N-acetylmuramate-L-alanine ligase activity"/>
    <property type="evidence" value="ECO:0007669"/>
    <property type="project" value="UniProtKB-UniRule"/>
</dbReference>
<dbReference type="SUPFAM" id="SSF51984">
    <property type="entry name" value="MurCD N-terminal domain"/>
    <property type="match status" value="1"/>
</dbReference>
<feature type="domain" description="Mur ligase central" evidence="17">
    <location>
        <begin position="120"/>
        <end position="299"/>
    </location>
</feature>
<dbReference type="GO" id="GO:0008360">
    <property type="term" value="P:regulation of cell shape"/>
    <property type="evidence" value="ECO:0007669"/>
    <property type="project" value="UniProtKB-KW"/>
</dbReference>
<dbReference type="InterPro" id="IPR050061">
    <property type="entry name" value="MurCDEF_pg_biosynth"/>
</dbReference>
<feature type="domain" description="Mur ligase N-terminal catalytic" evidence="15">
    <location>
        <begin position="18"/>
        <end position="114"/>
    </location>
</feature>
<dbReference type="InterPro" id="IPR005758">
    <property type="entry name" value="UDP-N-AcMur_Ala_ligase_MurC"/>
</dbReference>
<evidence type="ECO:0000256" key="4">
    <source>
        <dbReference type="ARBA" id="ARBA00022490"/>
    </source>
</evidence>
<dbReference type="GO" id="GO:0009252">
    <property type="term" value="P:peptidoglycan biosynthetic process"/>
    <property type="evidence" value="ECO:0007669"/>
    <property type="project" value="UniProtKB-UniRule"/>
</dbReference>
<evidence type="ECO:0000256" key="12">
    <source>
        <dbReference type="ARBA" id="ARBA00023316"/>
    </source>
</evidence>
<feature type="domain" description="Mur ligase C-terminal" evidence="16">
    <location>
        <begin position="322"/>
        <end position="455"/>
    </location>
</feature>
<proteinExistence type="inferred from homology"/>
<evidence type="ECO:0000313" key="19">
    <source>
        <dbReference type="Proteomes" id="UP000292373"/>
    </source>
</evidence>
<dbReference type="Gene3D" id="3.40.1190.10">
    <property type="entry name" value="Mur-like, catalytic domain"/>
    <property type="match status" value="1"/>
</dbReference>
<evidence type="ECO:0000256" key="5">
    <source>
        <dbReference type="ARBA" id="ARBA00022598"/>
    </source>
</evidence>
<evidence type="ECO:0000256" key="14">
    <source>
        <dbReference type="HAMAP-Rule" id="MF_00046"/>
    </source>
</evidence>
<dbReference type="SUPFAM" id="SSF53244">
    <property type="entry name" value="MurD-like peptide ligases, peptide-binding domain"/>
    <property type="match status" value="1"/>
</dbReference>
<evidence type="ECO:0000256" key="8">
    <source>
        <dbReference type="ARBA" id="ARBA00022840"/>
    </source>
</evidence>
<dbReference type="Proteomes" id="UP000292373">
    <property type="component" value="Unassembled WGS sequence"/>
</dbReference>
<evidence type="ECO:0000256" key="2">
    <source>
        <dbReference type="ARBA" id="ARBA00004752"/>
    </source>
</evidence>
<evidence type="ECO:0000256" key="7">
    <source>
        <dbReference type="ARBA" id="ARBA00022741"/>
    </source>
</evidence>
<evidence type="ECO:0000259" key="16">
    <source>
        <dbReference type="Pfam" id="PF02875"/>
    </source>
</evidence>
<dbReference type="OrthoDB" id="9804126at2"/>
<dbReference type="InterPro" id="IPR013221">
    <property type="entry name" value="Mur_ligase_cen"/>
</dbReference>
<keyword evidence="9 14" id="KW-0133">Cell shape</keyword>
<evidence type="ECO:0000313" key="18">
    <source>
        <dbReference type="EMBL" id="TBT87279.1"/>
    </source>
</evidence>
<evidence type="ECO:0000256" key="3">
    <source>
        <dbReference type="ARBA" id="ARBA00012211"/>
    </source>
</evidence>
<comment type="pathway">
    <text evidence="2 14">Cell wall biogenesis; peptidoglycan biosynthesis.</text>
</comment>
<accession>A0A4Q9KFT3</accession>
<dbReference type="GO" id="GO:0071555">
    <property type="term" value="P:cell wall organization"/>
    <property type="evidence" value="ECO:0007669"/>
    <property type="project" value="UniProtKB-KW"/>
</dbReference>
<dbReference type="AlphaFoldDB" id="A0A4Q9KFT3"/>
<dbReference type="InterPro" id="IPR000713">
    <property type="entry name" value="Mur_ligase_N"/>
</dbReference>
<reference evidence="18 19" key="1">
    <citation type="submission" date="2019-01" db="EMBL/GenBank/DDBJ databases">
        <title>Lactibacter flavus gen. nov., sp. nov., a novel bacterium of the family Propionibacteriaceae isolated from raw milk and dairy products.</title>
        <authorList>
            <person name="Huptas C."/>
            <person name="Wenning M."/>
            <person name="Breitenwieser F."/>
            <person name="Doll E."/>
            <person name="Von Neubeck M."/>
            <person name="Busse H.-J."/>
            <person name="Scherer S."/>
        </authorList>
    </citation>
    <scope>NUCLEOTIDE SEQUENCE [LARGE SCALE GENOMIC DNA]</scope>
    <source>
        <strain evidence="18 19">KCTC 33808</strain>
    </source>
</reference>
<evidence type="ECO:0000256" key="6">
    <source>
        <dbReference type="ARBA" id="ARBA00022618"/>
    </source>
</evidence>
<dbReference type="Pfam" id="PF01225">
    <property type="entry name" value="Mur_ligase"/>
    <property type="match status" value="1"/>
</dbReference>
<dbReference type="Pfam" id="PF08245">
    <property type="entry name" value="Mur_ligase_M"/>
    <property type="match status" value="1"/>
</dbReference>
<keyword evidence="8 14" id="KW-0067">ATP-binding</keyword>
<dbReference type="InterPro" id="IPR036565">
    <property type="entry name" value="Mur-like_cat_sf"/>
</dbReference>
<keyword evidence="6 14" id="KW-0132">Cell division</keyword>
<comment type="subcellular location">
    <subcellularLocation>
        <location evidence="1 14">Cytoplasm</location>
    </subcellularLocation>
</comment>
<sequence>MPLVEPVELAPAAEVGPVHFIAIGGAGMSGIAQAYADLGVTVSGSDRDDSTALRKLAAAGVRTHVGHAAEQLGDARTVVVSSAIKPGNAELDEAHRRGLRVWHRSAALGALMLGRRGVAITGTHGKTTTTGMVATMLTHVGADPGYVIGSPLAATGESAALGTGPAFVVEADESDGSFLQYPAQVVVITNIEVDHLDNWGTAEAYVDGFVRLGAADAVEVVVMTADERSSREVAAVLRDRGRTVVTYGEAPDADIRLSDLELTPDVTAATLAAEGDTGRLALAVPGRFNLHNAAAAYAVGRALGHAGPELRAALGAFAGTQRRFEAKGEVGGVRVYDDYAHHPTEVAAVLRAARPRVGPGGRLVACFQPHLFSRTRDFLDEFAAALTLADVVVLAGIYPAREAAEDFPGVTASALAGRVRSLGREATVVEGLGDVAPALADAVRPGDLVLTIGAGSVTTVGAELVALLRERP</sequence>
<evidence type="ECO:0000256" key="13">
    <source>
        <dbReference type="ARBA" id="ARBA00047833"/>
    </source>
</evidence>
<dbReference type="RefSeq" id="WP_131167065.1">
    <property type="nucleotide sequence ID" value="NZ_SDMQ01000002.1"/>
</dbReference>
<comment type="catalytic activity">
    <reaction evidence="13 14">
        <text>UDP-N-acetyl-alpha-D-muramate + L-alanine + ATP = UDP-N-acetyl-alpha-D-muramoyl-L-alanine + ADP + phosphate + H(+)</text>
        <dbReference type="Rhea" id="RHEA:23372"/>
        <dbReference type="ChEBI" id="CHEBI:15378"/>
        <dbReference type="ChEBI" id="CHEBI:30616"/>
        <dbReference type="ChEBI" id="CHEBI:43474"/>
        <dbReference type="ChEBI" id="CHEBI:57972"/>
        <dbReference type="ChEBI" id="CHEBI:70757"/>
        <dbReference type="ChEBI" id="CHEBI:83898"/>
        <dbReference type="ChEBI" id="CHEBI:456216"/>
        <dbReference type="EC" id="6.3.2.8"/>
    </reaction>
</comment>
<keyword evidence="10 14" id="KW-0573">Peptidoglycan synthesis</keyword>
<dbReference type="GO" id="GO:0051301">
    <property type="term" value="P:cell division"/>
    <property type="evidence" value="ECO:0007669"/>
    <property type="project" value="UniProtKB-KW"/>
</dbReference>
<protein>
    <recommendedName>
        <fullName evidence="3 14">UDP-N-acetylmuramate--L-alanine ligase</fullName>
        <ecNumber evidence="3 14">6.3.2.8</ecNumber>
    </recommendedName>
    <alternativeName>
        <fullName evidence="14">UDP-N-acetylmuramoyl-L-alanine synthetase</fullName>
    </alternativeName>
</protein>
<keyword evidence="12 14" id="KW-0961">Cell wall biogenesis/degradation</keyword>
<dbReference type="Gene3D" id="3.40.50.720">
    <property type="entry name" value="NAD(P)-binding Rossmann-like Domain"/>
    <property type="match status" value="1"/>
</dbReference>
<keyword evidence="11 14" id="KW-0131">Cell cycle</keyword>
<evidence type="ECO:0000259" key="15">
    <source>
        <dbReference type="Pfam" id="PF01225"/>
    </source>
</evidence>
<dbReference type="UniPathway" id="UPA00219"/>
<name>A0A4Q9KFT3_9ACTN</name>
<dbReference type="Gene3D" id="3.90.190.20">
    <property type="entry name" value="Mur ligase, C-terminal domain"/>
    <property type="match status" value="1"/>
</dbReference>
<comment type="similarity">
    <text evidence="14">Belongs to the MurCDEF family.</text>
</comment>
<keyword evidence="5 14" id="KW-0436">Ligase</keyword>
<dbReference type="EC" id="6.3.2.8" evidence="3 14"/>
<dbReference type="InterPro" id="IPR036615">
    <property type="entry name" value="Mur_ligase_C_dom_sf"/>
</dbReference>
<comment type="function">
    <text evidence="14">Cell wall formation.</text>
</comment>
<dbReference type="HAMAP" id="MF_00046">
    <property type="entry name" value="MurC"/>
    <property type="match status" value="1"/>
</dbReference>
<feature type="binding site" evidence="14">
    <location>
        <begin position="122"/>
        <end position="128"/>
    </location>
    <ligand>
        <name>ATP</name>
        <dbReference type="ChEBI" id="CHEBI:30616"/>
    </ligand>
</feature>
<dbReference type="PANTHER" id="PTHR43445">
    <property type="entry name" value="UDP-N-ACETYLMURAMATE--L-ALANINE LIGASE-RELATED"/>
    <property type="match status" value="1"/>
</dbReference>
<keyword evidence="19" id="KW-1185">Reference proteome</keyword>
<dbReference type="GO" id="GO:0005524">
    <property type="term" value="F:ATP binding"/>
    <property type="evidence" value="ECO:0007669"/>
    <property type="project" value="UniProtKB-UniRule"/>
</dbReference>
<evidence type="ECO:0000256" key="1">
    <source>
        <dbReference type="ARBA" id="ARBA00004496"/>
    </source>
</evidence>
<keyword evidence="4 14" id="KW-0963">Cytoplasm</keyword>
<comment type="caution">
    <text evidence="18">The sequence shown here is derived from an EMBL/GenBank/DDBJ whole genome shotgun (WGS) entry which is preliminary data.</text>
</comment>
<gene>
    <name evidence="14 18" type="primary">murC</name>
    <name evidence="18" type="ORF">ET989_02915</name>
</gene>
<dbReference type="SUPFAM" id="SSF53623">
    <property type="entry name" value="MurD-like peptide ligases, catalytic domain"/>
    <property type="match status" value="1"/>
</dbReference>